<keyword evidence="3" id="KW-1185">Reference proteome</keyword>
<dbReference type="Proteomes" id="UP000534286">
    <property type="component" value="Unassembled WGS sequence"/>
</dbReference>
<proteinExistence type="predicted"/>
<name>A0A7W7RVY7_9ACTN</name>
<comment type="caution">
    <text evidence="2">The sequence shown here is derived from an EMBL/GenBank/DDBJ whole genome shotgun (WGS) entry which is preliminary data.</text>
</comment>
<feature type="region of interest" description="Disordered" evidence="1">
    <location>
        <begin position="60"/>
        <end position="94"/>
    </location>
</feature>
<dbReference type="AlphaFoldDB" id="A0A7W7RVY7"/>
<dbReference type="RefSeq" id="WP_184755233.1">
    <property type="nucleotide sequence ID" value="NZ_BAABEK010000035.1"/>
</dbReference>
<gene>
    <name evidence="2" type="ORF">FHR32_003490</name>
</gene>
<evidence type="ECO:0000256" key="1">
    <source>
        <dbReference type="SAM" id="MobiDB-lite"/>
    </source>
</evidence>
<accession>A0A7W7RVY7</accession>
<sequence length="94" mass="9590">MAEWMAAPGGANATGIGIAGRFVARLAGDLPQDVPELAAMHGFIPQDVSELLVRALGAQGGAGSDVGERAEDEPLTAPAARSMTGQSTWSSIVW</sequence>
<evidence type="ECO:0000313" key="3">
    <source>
        <dbReference type="Proteomes" id="UP000534286"/>
    </source>
</evidence>
<organism evidence="2 3">
    <name type="scientific">Streptosporangium album</name>
    <dbReference type="NCBI Taxonomy" id="47479"/>
    <lineage>
        <taxon>Bacteria</taxon>
        <taxon>Bacillati</taxon>
        <taxon>Actinomycetota</taxon>
        <taxon>Actinomycetes</taxon>
        <taxon>Streptosporangiales</taxon>
        <taxon>Streptosporangiaceae</taxon>
        <taxon>Streptosporangium</taxon>
    </lineage>
</organism>
<protein>
    <submittedName>
        <fullName evidence="2">Uncharacterized protein</fullName>
    </submittedName>
</protein>
<reference evidence="2 3" key="1">
    <citation type="submission" date="2020-08" db="EMBL/GenBank/DDBJ databases">
        <title>Sequencing the genomes of 1000 actinobacteria strains.</title>
        <authorList>
            <person name="Klenk H.-P."/>
        </authorList>
    </citation>
    <scope>NUCLEOTIDE SEQUENCE [LARGE SCALE GENOMIC DNA]</scope>
    <source>
        <strain evidence="2 3">DSM 43023</strain>
    </source>
</reference>
<evidence type="ECO:0000313" key="2">
    <source>
        <dbReference type="EMBL" id="MBB4939185.1"/>
    </source>
</evidence>
<feature type="compositionally biased region" description="Polar residues" evidence="1">
    <location>
        <begin position="83"/>
        <end position="94"/>
    </location>
</feature>
<dbReference type="EMBL" id="JACHJU010000001">
    <property type="protein sequence ID" value="MBB4939185.1"/>
    <property type="molecule type" value="Genomic_DNA"/>
</dbReference>